<evidence type="ECO:0000256" key="1">
    <source>
        <dbReference type="SAM" id="MobiDB-lite"/>
    </source>
</evidence>
<evidence type="ECO:0000313" key="3">
    <source>
        <dbReference type="EMBL" id="CAL1271566.1"/>
    </source>
</evidence>
<proteinExistence type="predicted"/>
<keyword evidence="2" id="KW-0472">Membrane</keyword>
<feature type="compositionally biased region" description="Low complexity" evidence="1">
    <location>
        <begin position="87"/>
        <end position="98"/>
    </location>
</feature>
<comment type="caution">
    <text evidence="3">The sequence shown here is derived from an EMBL/GenBank/DDBJ whole genome shotgun (WGS) entry which is preliminary data.</text>
</comment>
<dbReference type="EMBL" id="CAXIEN010000055">
    <property type="protein sequence ID" value="CAL1271566.1"/>
    <property type="molecule type" value="Genomic_DNA"/>
</dbReference>
<keyword evidence="4" id="KW-1185">Reference proteome</keyword>
<protein>
    <submittedName>
        <fullName evidence="3">Uncharacterized protein</fullName>
    </submittedName>
</protein>
<sequence>MRRISTRVGSAKGEFLHPYLTWHTGGVVKGNSSPSNDYFRREGASIPNEIWIIIGVLLFIFLLMCIYCAIACQKHRRSLWSDTSANPSRTTTGTSPSGIREDVRISVGDNDTPPPNYTEVIEQKSMSVNDSNNLNRYPKVAGGKKLETPPPAYITVAPFK</sequence>
<evidence type="ECO:0000256" key="2">
    <source>
        <dbReference type="SAM" id="Phobius"/>
    </source>
</evidence>
<gene>
    <name evidence="3" type="ORF">LARSCL_LOCUS5884</name>
</gene>
<reference evidence="3 4" key="1">
    <citation type="submission" date="2024-04" db="EMBL/GenBank/DDBJ databases">
        <authorList>
            <person name="Rising A."/>
            <person name="Reimegard J."/>
            <person name="Sonavane S."/>
            <person name="Akerstrom W."/>
            <person name="Nylinder S."/>
            <person name="Hedman E."/>
            <person name="Kallberg Y."/>
        </authorList>
    </citation>
    <scope>NUCLEOTIDE SEQUENCE [LARGE SCALE GENOMIC DNA]</scope>
</reference>
<evidence type="ECO:0000313" key="4">
    <source>
        <dbReference type="Proteomes" id="UP001497382"/>
    </source>
</evidence>
<feature type="region of interest" description="Disordered" evidence="1">
    <location>
        <begin position="81"/>
        <end position="115"/>
    </location>
</feature>
<keyword evidence="2" id="KW-0812">Transmembrane</keyword>
<name>A0AAV1ZIQ3_9ARAC</name>
<dbReference type="Proteomes" id="UP001497382">
    <property type="component" value="Unassembled WGS sequence"/>
</dbReference>
<accession>A0AAV1ZIQ3</accession>
<keyword evidence="2" id="KW-1133">Transmembrane helix</keyword>
<feature type="transmembrane region" description="Helical" evidence="2">
    <location>
        <begin position="50"/>
        <end position="70"/>
    </location>
</feature>
<dbReference type="AlphaFoldDB" id="A0AAV1ZIQ3"/>
<organism evidence="3 4">
    <name type="scientific">Larinioides sclopetarius</name>
    <dbReference type="NCBI Taxonomy" id="280406"/>
    <lineage>
        <taxon>Eukaryota</taxon>
        <taxon>Metazoa</taxon>
        <taxon>Ecdysozoa</taxon>
        <taxon>Arthropoda</taxon>
        <taxon>Chelicerata</taxon>
        <taxon>Arachnida</taxon>
        <taxon>Araneae</taxon>
        <taxon>Araneomorphae</taxon>
        <taxon>Entelegynae</taxon>
        <taxon>Araneoidea</taxon>
        <taxon>Araneidae</taxon>
        <taxon>Larinioides</taxon>
    </lineage>
</organism>